<protein>
    <submittedName>
        <fullName evidence="2">Nucleoporin</fullName>
    </submittedName>
</protein>
<dbReference type="EMBL" id="GAIX01004664">
    <property type="protein sequence ID" value="JAA87896.1"/>
    <property type="molecule type" value="Transcribed_RNA"/>
</dbReference>
<proteinExistence type="predicted"/>
<dbReference type="Pfam" id="PF10168">
    <property type="entry name" value="Nup88"/>
    <property type="match status" value="1"/>
</dbReference>
<dbReference type="InterPro" id="IPR019321">
    <property type="entry name" value="Nucleoporin_Nup88"/>
</dbReference>
<organism evidence="2">
    <name type="scientific">Pararge aegeria</name>
    <name type="common">speckled wood butterfly</name>
    <dbReference type="NCBI Taxonomy" id="116150"/>
    <lineage>
        <taxon>Eukaryota</taxon>
        <taxon>Metazoa</taxon>
        <taxon>Ecdysozoa</taxon>
        <taxon>Arthropoda</taxon>
        <taxon>Hexapoda</taxon>
        <taxon>Insecta</taxon>
        <taxon>Pterygota</taxon>
        <taxon>Neoptera</taxon>
        <taxon>Endopterygota</taxon>
        <taxon>Lepidoptera</taxon>
        <taxon>Glossata</taxon>
        <taxon>Ditrysia</taxon>
        <taxon>Papilionoidea</taxon>
        <taxon>Nymphalidae</taxon>
        <taxon>Satyrinae</taxon>
        <taxon>Satyrini</taxon>
        <taxon>Parargina</taxon>
        <taxon>Pararge</taxon>
    </lineage>
</organism>
<name>S4P7E2_9NEOP</name>
<evidence type="ECO:0000256" key="1">
    <source>
        <dbReference type="SAM" id="Coils"/>
    </source>
</evidence>
<keyword evidence="1" id="KW-0175">Coiled coil</keyword>
<dbReference type="AlphaFoldDB" id="S4P7E2"/>
<accession>S4P7E2</accession>
<sequence>MDPKECLELLTQATVRLRSEYIMRQQRASEVMARKIATLNTLGFQHRDWLSELQKEVESVYLQSTALKKKRALVEKHQEDMKYRCSAVVRNLRAGCGSSGEERRLLAELLQHQRRAATLAEQVHTLKLHKQHKQDEMKKWQEEYKKKDTVLGKSHSDTIWAILQQQTTQISSLIEETKLLKDQLGVE</sequence>
<evidence type="ECO:0000313" key="2">
    <source>
        <dbReference type="EMBL" id="JAA87896.1"/>
    </source>
</evidence>
<reference evidence="2" key="1">
    <citation type="journal article" date="2013" name="BMC Genomics">
        <title>Unscrambling butterfly oogenesis.</title>
        <authorList>
            <person name="Carter J.M."/>
            <person name="Baker S.C."/>
            <person name="Pink R."/>
            <person name="Carter D.R."/>
            <person name="Collins A."/>
            <person name="Tomlin J."/>
            <person name="Gibbs M."/>
            <person name="Breuker C.J."/>
        </authorList>
    </citation>
    <scope>NUCLEOTIDE SEQUENCE</scope>
    <source>
        <tissue evidence="2">Ovary</tissue>
    </source>
</reference>
<reference evidence="2" key="2">
    <citation type="submission" date="2013-05" db="EMBL/GenBank/DDBJ databases">
        <authorList>
            <person name="Carter J.-M."/>
            <person name="Baker S.C."/>
            <person name="Pink R."/>
            <person name="Carter D.R.F."/>
            <person name="Collins A."/>
            <person name="Tomlin J."/>
            <person name="Gibbs M."/>
            <person name="Breuker C.J."/>
        </authorList>
    </citation>
    <scope>NUCLEOTIDE SEQUENCE</scope>
    <source>
        <tissue evidence="2">Ovary</tissue>
    </source>
</reference>
<feature type="coiled-coil region" evidence="1">
    <location>
        <begin position="123"/>
        <end position="183"/>
    </location>
</feature>